<comment type="caution">
    <text evidence="2">The sequence shown here is derived from an EMBL/GenBank/DDBJ whole genome shotgun (WGS) entry which is preliminary data.</text>
</comment>
<dbReference type="RefSeq" id="WP_168138950.1">
    <property type="nucleotide sequence ID" value="NZ_JAAVJR010000008.1"/>
</dbReference>
<keyword evidence="3" id="KW-1185">Reference proteome</keyword>
<keyword evidence="1" id="KW-0812">Transmembrane</keyword>
<proteinExistence type="predicted"/>
<keyword evidence="1" id="KW-0472">Membrane</keyword>
<name>A0ABX1D3P5_9FLAO</name>
<accession>A0ABX1D3P5</accession>
<protein>
    <submittedName>
        <fullName evidence="2">Uncharacterized protein</fullName>
    </submittedName>
</protein>
<evidence type="ECO:0000313" key="3">
    <source>
        <dbReference type="Proteomes" id="UP000703674"/>
    </source>
</evidence>
<evidence type="ECO:0000256" key="1">
    <source>
        <dbReference type="SAM" id="Phobius"/>
    </source>
</evidence>
<keyword evidence="1" id="KW-1133">Transmembrane helix</keyword>
<feature type="transmembrane region" description="Helical" evidence="1">
    <location>
        <begin position="28"/>
        <end position="45"/>
    </location>
</feature>
<dbReference type="EMBL" id="JAAVJR010000008">
    <property type="protein sequence ID" value="NJW53844.1"/>
    <property type="molecule type" value="Genomic_DNA"/>
</dbReference>
<sequence length="81" mass="10024">MRNIYFYYFCFLAPLILLLYFWKSLDPNLALILLFSYVFVYRTWIDGYRLYSLGLISKNDIFKLFYNGDRIRFFKALYLQK</sequence>
<feature type="transmembrane region" description="Helical" evidence="1">
    <location>
        <begin position="5"/>
        <end position="22"/>
    </location>
</feature>
<dbReference type="Proteomes" id="UP000703674">
    <property type="component" value="Unassembled WGS sequence"/>
</dbReference>
<evidence type="ECO:0000313" key="2">
    <source>
        <dbReference type="EMBL" id="NJW53844.1"/>
    </source>
</evidence>
<organism evidence="2 3">
    <name type="scientific">Salinimicrobium oceani</name>
    <dbReference type="NCBI Taxonomy" id="2722702"/>
    <lineage>
        <taxon>Bacteria</taxon>
        <taxon>Pseudomonadati</taxon>
        <taxon>Bacteroidota</taxon>
        <taxon>Flavobacteriia</taxon>
        <taxon>Flavobacteriales</taxon>
        <taxon>Flavobacteriaceae</taxon>
        <taxon>Salinimicrobium</taxon>
    </lineage>
</organism>
<gene>
    <name evidence="2" type="ORF">HC175_13040</name>
</gene>
<reference evidence="2 3" key="1">
    <citation type="submission" date="2020-03" db="EMBL/GenBank/DDBJ databases">
        <title>Salinimicrobium sp. nov, isolated from SCS.</title>
        <authorList>
            <person name="Cao W.R."/>
        </authorList>
    </citation>
    <scope>NUCLEOTIDE SEQUENCE [LARGE SCALE GENOMIC DNA]</scope>
    <source>
        <strain evidence="3">J15B91</strain>
    </source>
</reference>